<dbReference type="Proteomes" id="UP000801492">
    <property type="component" value="Unassembled WGS sequence"/>
</dbReference>
<dbReference type="OrthoDB" id="6753017at2759"/>
<organism evidence="2 3">
    <name type="scientific">Ignelater luminosus</name>
    <name type="common">Cucubano</name>
    <name type="synonym">Pyrophorus luminosus</name>
    <dbReference type="NCBI Taxonomy" id="2038154"/>
    <lineage>
        <taxon>Eukaryota</taxon>
        <taxon>Metazoa</taxon>
        <taxon>Ecdysozoa</taxon>
        <taxon>Arthropoda</taxon>
        <taxon>Hexapoda</taxon>
        <taxon>Insecta</taxon>
        <taxon>Pterygota</taxon>
        <taxon>Neoptera</taxon>
        <taxon>Endopterygota</taxon>
        <taxon>Coleoptera</taxon>
        <taxon>Polyphaga</taxon>
        <taxon>Elateriformia</taxon>
        <taxon>Elateroidea</taxon>
        <taxon>Elateridae</taxon>
        <taxon>Agrypninae</taxon>
        <taxon>Pyrophorini</taxon>
        <taxon>Ignelater</taxon>
    </lineage>
</organism>
<comment type="caution">
    <text evidence="2">The sequence shown here is derived from an EMBL/GenBank/DDBJ whole genome shotgun (WGS) entry which is preliminary data.</text>
</comment>
<accession>A0A8K0GAB7</accession>
<evidence type="ECO:0000256" key="1">
    <source>
        <dbReference type="ARBA" id="ARBA00004123"/>
    </source>
</evidence>
<name>A0A8K0GAB7_IGNLU</name>
<comment type="subcellular location">
    <subcellularLocation>
        <location evidence="1">Nucleus</location>
    </subcellularLocation>
</comment>
<evidence type="ECO:0000313" key="3">
    <source>
        <dbReference type="Proteomes" id="UP000801492"/>
    </source>
</evidence>
<gene>
    <name evidence="2" type="ORF">ILUMI_15055</name>
</gene>
<evidence type="ECO:0000313" key="2">
    <source>
        <dbReference type="EMBL" id="KAF2891118.1"/>
    </source>
</evidence>
<dbReference type="EMBL" id="VTPC01038385">
    <property type="protein sequence ID" value="KAF2891118.1"/>
    <property type="molecule type" value="Genomic_DNA"/>
</dbReference>
<dbReference type="InterPro" id="IPR009057">
    <property type="entry name" value="Homeodomain-like_sf"/>
</dbReference>
<reference evidence="2" key="1">
    <citation type="submission" date="2019-08" db="EMBL/GenBank/DDBJ databases">
        <title>The genome of the North American firefly Photinus pyralis.</title>
        <authorList>
            <consortium name="Photinus pyralis genome working group"/>
            <person name="Fallon T.R."/>
            <person name="Sander Lower S.E."/>
            <person name="Weng J.-K."/>
        </authorList>
    </citation>
    <scope>NUCLEOTIDE SEQUENCE</scope>
    <source>
        <strain evidence="2">TRF0915ILg1</strain>
        <tissue evidence="2">Whole body</tissue>
    </source>
</reference>
<proteinExistence type="predicted"/>
<evidence type="ECO:0008006" key="4">
    <source>
        <dbReference type="Google" id="ProtNLM"/>
    </source>
</evidence>
<dbReference type="GO" id="GO:0005634">
    <property type="term" value="C:nucleus"/>
    <property type="evidence" value="ECO:0007669"/>
    <property type="project" value="UniProtKB-SubCell"/>
</dbReference>
<protein>
    <recommendedName>
        <fullName evidence="4">Paired domain-containing protein</fullName>
    </recommendedName>
</protein>
<dbReference type="AlphaFoldDB" id="A0A8K0GAB7"/>
<sequence>MPLTVMDVSQIVALVEDGHSRCYVSRSLGIPRTIVQDAWNWYLETGRFPRRIGSGRKRATTAADDRFVVLNTLRDRSLTAVQLQHRLLTVRGVEIICILSSSREVLKLHFMRFLSVLCSLHRCMHRNATSLPMKEQCFICKLDLNENGVGVTRVGEKGIASLLSTSTARGDDKGSRLRGLFSKADLKSRNQAATSFQPVDLECVTRSSLPNFEFKTQCFLCTNIIDDDFYKKEEKKPKAKRRIVYHVRTLITKNSVNKAANKRNAKWSEDVKLRLSAVSNLVAAESLYHDDCYRTFFISILNGVKRGRPECDTIAAAMEEIYAFLENSEDYQRSISECKPW</sequence>
<dbReference type="SUPFAM" id="SSF46689">
    <property type="entry name" value="Homeodomain-like"/>
    <property type="match status" value="1"/>
</dbReference>
<keyword evidence="3" id="KW-1185">Reference proteome</keyword>